<evidence type="ECO:0000313" key="2">
    <source>
        <dbReference type="EMBL" id="KXJ89215.1"/>
    </source>
</evidence>
<dbReference type="Proteomes" id="UP000070501">
    <property type="component" value="Unassembled WGS sequence"/>
</dbReference>
<feature type="compositionally biased region" description="Basic and acidic residues" evidence="1">
    <location>
        <begin position="127"/>
        <end position="136"/>
    </location>
</feature>
<dbReference type="OrthoDB" id="5407645at2759"/>
<gene>
    <name evidence="2" type="ORF">Micbo1qcDRAFT_166025</name>
</gene>
<dbReference type="EMBL" id="KQ964256">
    <property type="protein sequence ID" value="KXJ89215.1"/>
    <property type="molecule type" value="Genomic_DNA"/>
</dbReference>
<dbReference type="AlphaFoldDB" id="A0A136IWD9"/>
<dbReference type="STRING" id="196109.A0A136IWD9"/>
<evidence type="ECO:0000313" key="3">
    <source>
        <dbReference type="Proteomes" id="UP000070501"/>
    </source>
</evidence>
<feature type="region of interest" description="Disordered" evidence="1">
    <location>
        <begin position="89"/>
        <end position="157"/>
    </location>
</feature>
<reference evidence="3" key="1">
    <citation type="submission" date="2016-02" db="EMBL/GenBank/DDBJ databases">
        <title>Draft genome sequence of Microdochium bolleyi, a fungal endophyte of beachgrass.</title>
        <authorList>
            <consortium name="DOE Joint Genome Institute"/>
            <person name="David A.S."/>
            <person name="May G."/>
            <person name="Haridas S."/>
            <person name="Lim J."/>
            <person name="Wang M."/>
            <person name="Labutti K."/>
            <person name="Lipzen A."/>
            <person name="Barry K."/>
            <person name="Grigoriev I.V."/>
        </authorList>
    </citation>
    <scope>NUCLEOTIDE SEQUENCE [LARGE SCALE GENOMIC DNA]</scope>
    <source>
        <strain evidence="3">J235TASD1</strain>
    </source>
</reference>
<dbReference type="InParanoid" id="A0A136IWD9"/>
<proteinExistence type="predicted"/>
<sequence length="157" mass="17631">MKGKQILKAGLATVASIHAANGVYNSMKARNTRHKAVKSGHLDPLEAKKLKSKAILQDTAAVGIALLSIKGVVGEIKETREKTHECHEFLTEKQRRHEKRMERLRQANEHDEPRSRADDWYSSASPRADRYDEGPRYTDGNPYSASIPAPPVGYDRR</sequence>
<accession>A0A136IWD9</accession>
<feature type="compositionally biased region" description="Basic and acidic residues" evidence="1">
    <location>
        <begin position="89"/>
        <end position="119"/>
    </location>
</feature>
<evidence type="ECO:0000256" key="1">
    <source>
        <dbReference type="SAM" id="MobiDB-lite"/>
    </source>
</evidence>
<name>A0A136IWD9_9PEZI</name>
<protein>
    <submittedName>
        <fullName evidence="2">Uncharacterized protein</fullName>
    </submittedName>
</protein>
<organism evidence="2 3">
    <name type="scientific">Microdochium bolleyi</name>
    <dbReference type="NCBI Taxonomy" id="196109"/>
    <lineage>
        <taxon>Eukaryota</taxon>
        <taxon>Fungi</taxon>
        <taxon>Dikarya</taxon>
        <taxon>Ascomycota</taxon>
        <taxon>Pezizomycotina</taxon>
        <taxon>Sordariomycetes</taxon>
        <taxon>Xylariomycetidae</taxon>
        <taxon>Xylariales</taxon>
        <taxon>Microdochiaceae</taxon>
        <taxon>Microdochium</taxon>
    </lineage>
</organism>
<keyword evidence="3" id="KW-1185">Reference proteome</keyword>